<evidence type="ECO:0000313" key="1">
    <source>
        <dbReference type="EMBL" id="KAJ6992689.1"/>
    </source>
</evidence>
<dbReference type="EMBL" id="JAQIZT010000006">
    <property type="protein sequence ID" value="KAJ6992689.1"/>
    <property type="molecule type" value="Genomic_DNA"/>
</dbReference>
<gene>
    <name evidence="1" type="ORF">NC653_015932</name>
</gene>
<protein>
    <submittedName>
        <fullName evidence="1">Uncharacterized protein</fullName>
    </submittedName>
</protein>
<proteinExistence type="predicted"/>
<dbReference type="Proteomes" id="UP001164929">
    <property type="component" value="Chromosome 6"/>
</dbReference>
<evidence type="ECO:0000313" key="2">
    <source>
        <dbReference type="Proteomes" id="UP001164929"/>
    </source>
</evidence>
<accession>A0AAD6VZ22</accession>
<reference evidence="1" key="1">
    <citation type="journal article" date="2023" name="Mol. Ecol. Resour.">
        <title>Chromosome-level genome assembly of a triploid poplar Populus alba 'Berolinensis'.</title>
        <authorList>
            <person name="Chen S."/>
            <person name="Yu Y."/>
            <person name="Wang X."/>
            <person name="Wang S."/>
            <person name="Zhang T."/>
            <person name="Zhou Y."/>
            <person name="He R."/>
            <person name="Meng N."/>
            <person name="Wang Y."/>
            <person name="Liu W."/>
            <person name="Liu Z."/>
            <person name="Liu J."/>
            <person name="Guo Q."/>
            <person name="Huang H."/>
            <person name="Sederoff R.R."/>
            <person name="Wang G."/>
            <person name="Qu G."/>
            <person name="Chen S."/>
        </authorList>
    </citation>
    <scope>NUCLEOTIDE SEQUENCE</scope>
    <source>
        <strain evidence="1">SC-2020</strain>
    </source>
</reference>
<dbReference type="AlphaFoldDB" id="A0AAD6VZ22"/>
<name>A0AAD6VZ22_9ROSI</name>
<sequence>MGITAFPIKDSLYVNFCLHLPRDLGL</sequence>
<keyword evidence="2" id="KW-1185">Reference proteome</keyword>
<comment type="caution">
    <text evidence="1">The sequence shown here is derived from an EMBL/GenBank/DDBJ whole genome shotgun (WGS) entry which is preliminary data.</text>
</comment>
<organism evidence="1 2">
    <name type="scientific">Populus alba x Populus x berolinensis</name>
    <dbReference type="NCBI Taxonomy" id="444605"/>
    <lineage>
        <taxon>Eukaryota</taxon>
        <taxon>Viridiplantae</taxon>
        <taxon>Streptophyta</taxon>
        <taxon>Embryophyta</taxon>
        <taxon>Tracheophyta</taxon>
        <taxon>Spermatophyta</taxon>
        <taxon>Magnoliopsida</taxon>
        <taxon>eudicotyledons</taxon>
        <taxon>Gunneridae</taxon>
        <taxon>Pentapetalae</taxon>
        <taxon>rosids</taxon>
        <taxon>fabids</taxon>
        <taxon>Malpighiales</taxon>
        <taxon>Salicaceae</taxon>
        <taxon>Saliceae</taxon>
        <taxon>Populus</taxon>
    </lineage>
</organism>